<dbReference type="EMBL" id="JAINDJ010000021">
    <property type="protein sequence ID" value="KAG9438681.1"/>
    <property type="molecule type" value="Genomic_DNA"/>
</dbReference>
<comment type="caution">
    <text evidence="2">The sequence shown here is derived from an EMBL/GenBank/DDBJ whole genome shotgun (WGS) entry which is preliminary data.</text>
</comment>
<name>A0AAV7DR39_ARIFI</name>
<evidence type="ECO:0000256" key="1">
    <source>
        <dbReference type="SAM" id="MobiDB-lite"/>
    </source>
</evidence>
<reference evidence="2 3" key="1">
    <citation type="submission" date="2021-07" db="EMBL/GenBank/DDBJ databases">
        <title>The Aristolochia fimbriata genome: insights into angiosperm evolution, floral development and chemical biosynthesis.</title>
        <authorList>
            <person name="Jiao Y."/>
        </authorList>
    </citation>
    <scope>NUCLEOTIDE SEQUENCE [LARGE SCALE GENOMIC DNA]</scope>
    <source>
        <strain evidence="2">IBCAS-2021</strain>
        <tissue evidence="2">Leaf</tissue>
    </source>
</reference>
<organism evidence="2 3">
    <name type="scientific">Aristolochia fimbriata</name>
    <name type="common">White veined hardy Dutchman's pipe vine</name>
    <dbReference type="NCBI Taxonomy" id="158543"/>
    <lineage>
        <taxon>Eukaryota</taxon>
        <taxon>Viridiplantae</taxon>
        <taxon>Streptophyta</taxon>
        <taxon>Embryophyta</taxon>
        <taxon>Tracheophyta</taxon>
        <taxon>Spermatophyta</taxon>
        <taxon>Magnoliopsida</taxon>
        <taxon>Magnoliidae</taxon>
        <taxon>Piperales</taxon>
        <taxon>Aristolochiaceae</taxon>
        <taxon>Aristolochia</taxon>
    </lineage>
</organism>
<dbReference type="AlphaFoldDB" id="A0AAV7DR39"/>
<dbReference type="InterPro" id="IPR044792">
    <property type="entry name" value="TAR1"/>
</dbReference>
<dbReference type="Proteomes" id="UP000825729">
    <property type="component" value="Unassembled WGS sequence"/>
</dbReference>
<feature type="region of interest" description="Disordered" evidence="1">
    <location>
        <begin position="61"/>
        <end position="89"/>
    </location>
</feature>
<sequence length="578" mass="63066">MSDSLVRVSRRVEWGPAGRRKSAQVPRGNASVVVAPPSSVTETTYPRAGSSARAWVAPVTRVGRRPESSGGPALAVPRSTTGASPGPHPLPSRQFQALFDSLFKVLFIFPSRLGPEFTALFGLHSQTTRLRRQRLAVRRGRAQRGCHPLWRPIPWDLRPVRRMKGGFCELQLSGEAARFSYWALRLARPLLGESFGCSHLTWGANPSKASGPRRQLPAGVLFRARASDHDDPRAAGGQGRGGATTRRAKCPWGKVFSANLAGGARATNLLAPATPRTASGWGSRAGVGGLRRAWRPGRCTLDLVASGATCVQRLRWFAGFCNSHQVSHFRFVLHRSREPRYPLPRVVLGYRVEIAPEWWLFVCSRPGPSRALAETRRRRVAKARRGFGGRFAPGRARPSPSGGIVCSFVKQVALRFVESTMILPAGSPHGNLIRLLLPLNDKVQWTFIALSANRQRRPAIEHFTDHSIGRAAGAELTRQIAPPTKSGHAPPPIESRKSSQSVNPYYVWTCTEAATRPVKARGASPGRRGESTCAHPWPDRSTNPRSNYELFNCNNLNIAIGAGITAAAGTDLPSMDPR</sequence>
<feature type="region of interest" description="Disordered" evidence="1">
    <location>
        <begin position="481"/>
        <end position="500"/>
    </location>
</feature>
<proteinExistence type="predicted"/>
<keyword evidence="3" id="KW-1185">Reference proteome</keyword>
<evidence type="ECO:0000313" key="2">
    <source>
        <dbReference type="EMBL" id="KAG9438681.1"/>
    </source>
</evidence>
<protein>
    <submittedName>
        <fullName evidence="2">Uncharacterized protein</fullName>
    </submittedName>
</protein>
<accession>A0AAV7DR39</accession>
<dbReference type="PANTHER" id="PTHR47188">
    <property type="entry name" value="PROTEIN TAR1"/>
    <property type="match status" value="1"/>
</dbReference>
<feature type="region of interest" description="Disordered" evidence="1">
    <location>
        <begin position="227"/>
        <end position="246"/>
    </location>
</feature>
<evidence type="ECO:0000313" key="3">
    <source>
        <dbReference type="Proteomes" id="UP000825729"/>
    </source>
</evidence>
<dbReference type="PANTHER" id="PTHR47188:SF1">
    <property type="entry name" value="PROTEIN TAR1"/>
    <property type="match status" value="1"/>
</dbReference>
<feature type="region of interest" description="Disordered" evidence="1">
    <location>
        <begin position="518"/>
        <end position="541"/>
    </location>
</feature>
<dbReference type="GO" id="GO:0043457">
    <property type="term" value="P:regulation of cellular respiration"/>
    <property type="evidence" value="ECO:0007669"/>
    <property type="project" value="InterPro"/>
</dbReference>
<gene>
    <name evidence="2" type="ORF">H6P81_021370</name>
</gene>